<evidence type="ECO:0000313" key="5">
    <source>
        <dbReference type="Proteomes" id="UP000681610"/>
    </source>
</evidence>
<feature type="region of interest" description="Disordered" evidence="1">
    <location>
        <begin position="130"/>
        <end position="152"/>
    </location>
</feature>
<organism evidence="4 5">
    <name type="scientific">Capnocytophaga bilenii</name>
    <dbReference type="NCBI Taxonomy" id="2819369"/>
    <lineage>
        <taxon>Bacteria</taxon>
        <taxon>Pseudomonadati</taxon>
        <taxon>Bacteroidota</taxon>
        <taxon>Flavobacteriia</taxon>
        <taxon>Flavobacteriales</taxon>
        <taxon>Flavobacteriaceae</taxon>
        <taxon>Capnocytophaga</taxon>
    </lineage>
</organism>
<evidence type="ECO:0000256" key="1">
    <source>
        <dbReference type="SAM" id="MobiDB-lite"/>
    </source>
</evidence>
<gene>
    <name evidence="4" type="ORF">J4N46_10640</name>
</gene>
<comment type="caution">
    <text evidence="4">The sequence shown here is derived from an EMBL/GenBank/DDBJ whole genome shotgun (WGS) entry which is preliminary data.</text>
</comment>
<reference evidence="4 5" key="1">
    <citation type="submission" date="2021-03" db="EMBL/GenBank/DDBJ databases">
        <title>Isolation and description of Capnocytophaga bilenii sp. nov., a novel Capnocytophaga species, isolated from a gingivitis subject.</title>
        <authorList>
            <person name="Antezack A."/>
            <person name="Monnet-Corti V."/>
            <person name="La Scola B."/>
        </authorList>
    </citation>
    <scope>NUCLEOTIDE SEQUENCE [LARGE SCALE GENOMIC DNA]</scope>
    <source>
        <strain evidence="4 5">Marseille-Q4570</strain>
    </source>
</reference>
<dbReference type="SUPFAM" id="SSF55166">
    <property type="entry name" value="Hedgehog/DD-peptidase"/>
    <property type="match status" value="1"/>
</dbReference>
<evidence type="ECO:0000313" key="4">
    <source>
        <dbReference type="EMBL" id="MBO1884856.1"/>
    </source>
</evidence>
<dbReference type="RefSeq" id="WP_208059270.1">
    <property type="nucleotide sequence ID" value="NZ_JAGDYP010000008.1"/>
</dbReference>
<dbReference type="EMBL" id="JAGDYP010000008">
    <property type="protein sequence ID" value="MBO1884856.1"/>
    <property type="molecule type" value="Genomic_DNA"/>
</dbReference>
<name>A0ABS3PZU1_9FLAO</name>
<accession>A0ABS3PZU1</accession>
<dbReference type="Pfam" id="PF08291">
    <property type="entry name" value="Peptidase_M15_3"/>
    <property type="match status" value="1"/>
</dbReference>
<protein>
    <submittedName>
        <fullName evidence="4">DUF882 domain-containing protein</fullName>
    </submittedName>
</protein>
<keyword evidence="2" id="KW-1133">Transmembrane helix</keyword>
<dbReference type="Proteomes" id="UP000681610">
    <property type="component" value="Unassembled WGS sequence"/>
</dbReference>
<feature type="domain" description="Peptidase M15A C-terminal" evidence="3">
    <location>
        <begin position="6"/>
        <end position="116"/>
    </location>
</feature>
<proteinExistence type="predicted"/>
<dbReference type="InterPro" id="IPR013230">
    <property type="entry name" value="Peptidase_M15A_C"/>
</dbReference>
<keyword evidence="2" id="KW-0812">Transmembrane</keyword>
<dbReference type="Gene3D" id="3.30.1380.10">
    <property type="match status" value="1"/>
</dbReference>
<dbReference type="InterPro" id="IPR009045">
    <property type="entry name" value="Zn_M74/Hedgehog-like"/>
</dbReference>
<keyword evidence="5" id="KW-1185">Reference proteome</keyword>
<sequence length="188" mass="20560">MQITPHFHIKEFNCKDGTHVPNQYMPNVKALAQQLEVLRAALGNKPIIITSGYRTPAHNKKVGGADNSQHLTASAADIVVKGVPPEQIAATLQQLITAGKIKEGGVGLYDNFVHYDIRGTAARWDNRKKKVNTLPANTPNSEGNEDLQSEQLTPVDNGKSQYFPYLIAAGVIVLLAGGYYLYKHKGKK</sequence>
<keyword evidence="2" id="KW-0472">Membrane</keyword>
<feature type="transmembrane region" description="Helical" evidence="2">
    <location>
        <begin position="162"/>
        <end position="182"/>
    </location>
</feature>
<evidence type="ECO:0000259" key="3">
    <source>
        <dbReference type="Pfam" id="PF08291"/>
    </source>
</evidence>
<evidence type="ECO:0000256" key="2">
    <source>
        <dbReference type="SAM" id="Phobius"/>
    </source>
</evidence>